<dbReference type="PANTHER" id="PTHR32134:SF92">
    <property type="entry name" value="FNIP REPEAT-CONTAINING PROTEIN"/>
    <property type="match status" value="1"/>
</dbReference>
<protein>
    <recommendedName>
        <fullName evidence="2">F-box domain-containing protein</fullName>
    </recommendedName>
</protein>
<dbReference type="AlphaFoldDB" id="A0A6C0C7U3"/>
<evidence type="ECO:0008006" key="2">
    <source>
        <dbReference type="Google" id="ProtNLM"/>
    </source>
</evidence>
<accession>A0A6C0C7U3</accession>
<proteinExistence type="predicted"/>
<name>A0A6C0C7U3_9ZZZZ</name>
<reference evidence="1" key="1">
    <citation type="journal article" date="2020" name="Nature">
        <title>Giant virus diversity and host interactions through global metagenomics.</title>
        <authorList>
            <person name="Schulz F."/>
            <person name="Roux S."/>
            <person name="Paez-Espino D."/>
            <person name="Jungbluth S."/>
            <person name="Walsh D.A."/>
            <person name="Denef V.J."/>
            <person name="McMahon K.D."/>
            <person name="Konstantinidis K.T."/>
            <person name="Eloe-Fadrosh E.A."/>
            <person name="Kyrpides N.C."/>
            <person name="Woyke T."/>
        </authorList>
    </citation>
    <scope>NUCLEOTIDE SEQUENCE</scope>
    <source>
        <strain evidence="1">GVMAG-M-3300020192-26</strain>
    </source>
</reference>
<sequence length="263" mass="30929">MNDLLLCICDHLFDKDKLLLLSVTKSANELKRYVFFRRKVYVNKIQSLFYFDSFLNVISNGENIMPRCVKSVHVISNQMLHIPDTVIKIHIGAHYGLGNISALPPSIQHLSVYERKDLQNVYIMCPNIYHLTFYMYAFLYLETLDIPAHITSLKLYHTLSKSYKKIIPATVTHLSLENGDSFNVFDYVPKTITHLKVYQSHLDLEPNTISDHIVRLVIVDDYNEMDEILNHQYDNIPDSLQEFIIFDKHRYKKLIKYIPERLF</sequence>
<dbReference type="EMBL" id="MN739355">
    <property type="protein sequence ID" value="QHT00427.1"/>
    <property type="molecule type" value="Genomic_DNA"/>
</dbReference>
<dbReference type="PANTHER" id="PTHR32134">
    <property type="entry name" value="FNIP REPEAT-CONTAINING PROTEIN"/>
    <property type="match status" value="1"/>
</dbReference>
<evidence type="ECO:0000313" key="1">
    <source>
        <dbReference type="EMBL" id="QHT00427.1"/>
    </source>
</evidence>
<dbReference type="InterPro" id="IPR051251">
    <property type="entry name" value="STK_FNIP-Repeat"/>
</dbReference>
<organism evidence="1">
    <name type="scientific">viral metagenome</name>
    <dbReference type="NCBI Taxonomy" id="1070528"/>
    <lineage>
        <taxon>unclassified sequences</taxon>
        <taxon>metagenomes</taxon>
        <taxon>organismal metagenomes</taxon>
    </lineage>
</organism>